<keyword evidence="7" id="KW-1185">Reference proteome</keyword>
<evidence type="ECO:0000256" key="1">
    <source>
        <dbReference type="ARBA" id="ARBA00004613"/>
    </source>
</evidence>
<dbReference type="GO" id="GO:0005576">
    <property type="term" value="C:extracellular region"/>
    <property type="evidence" value="ECO:0007669"/>
    <property type="project" value="UniProtKB-SubCell"/>
</dbReference>
<dbReference type="InterPro" id="IPR054131">
    <property type="entry name" value="Toxin_cobra-type"/>
</dbReference>
<dbReference type="PROSITE" id="PS00272">
    <property type="entry name" value="SNAKE_TOXIN"/>
    <property type="match status" value="1"/>
</dbReference>
<proteinExistence type="predicted"/>
<evidence type="ECO:0000256" key="3">
    <source>
        <dbReference type="ARBA" id="ARBA00023157"/>
    </source>
</evidence>
<reference evidence="6 7" key="2">
    <citation type="journal article" date="2024" name="Proc. Natl. Acad. Sci. U.S.A.">
        <title>The genetic regulatory architecture and epigenomic basis for age-related changes in rattlesnake venom.</title>
        <authorList>
            <person name="Hogan M.P."/>
            <person name="Holding M.L."/>
            <person name="Nystrom G.S."/>
            <person name="Colston T.J."/>
            <person name="Bartlett D.A."/>
            <person name="Mason A.J."/>
            <person name="Ellsworth S.A."/>
            <person name="Rautsaw R.M."/>
            <person name="Lawrence K.C."/>
            <person name="Strickland J.L."/>
            <person name="He B."/>
            <person name="Fraser P."/>
            <person name="Margres M.J."/>
            <person name="Gilbert D.M."/>
            <person name="Gibbs H.L."/>
            <person name="Parkinson C.L."/>
            <person name="Rokyta D.R."/>
        </authorList>
    </citation>
    <scope>NUCLEOTIDE SEQUENCE [LARGE SCALE GENOMIC DNA]</scope>
    <source>
        <strain evidence="6">DRR0105</strain>
    </source>
</reference>
<name>A0AAW1BL01_CROAD</name>
<dbReference type="EMBL" id="JAOTOJ010000003">
    <property type="protein sequence ID" value="KAK9402884.1"/>
    <property type="molecule type" value="Genomic_DNA"/>
</dbReference>
<evidence type="ECO:0000313" key="6">
    <source>
        <dbReference type="EMBL" id="KAK9402884.1"/>
    </source>
</evidence>
<dbReference type="AlphaFoldDB" id="A0AAW1BL01"/>
<gene>
    <name evidence="5" type="ORF">NXF25_007706</name>
    <name evidence="6" type="ORF">NXF25_007711</name>
</gene>
<keyword evidence="4" id="KW-0732">Signal</keyword>
<protein>
    <submittedName>
        <fullName evidence="5">Three-fingered toxin-05</fullName>
    </submittedName>
    <submittedName>
        <fullName evidence="6">Three-fingered toxin-10</fullName>
    </submittedName>
</protein>
<feature type="signal peptide" evidence="4">
    <location>
        <begin position="1"/>
        <end position="21"/>
    </location>
</feature>
<evidence type="ECO:0000256" key="4">
    <source>
        <dbReference type="SAM" id="SignalP"/>
    </source>
</evidence>
<dbReference type="InterPro" id="IPR045860">
    <property type="entry name" value="Snake_toxin-like_sf"/>
</dbReference>
<organism evidence="6 7">
    <name type="scientific">Crotalus adamanteus</name>
    <name type="common">Eastern diamondback rattlesnake</name>
    <dbReference type="NCBI Taxonomy" id="8729"/>
    <lineage>
        <taxon>Eukaryota</taxon>
        <taxon>Metazoa</taxon>
        <taxon>Chordata</taxon>
        <taxon>Craniata</taxon>
        <taxon>Vertebrata</taxon>
        <taxon>Euteleostomi</taxon>
        <taxon>Lepidosauria</taxon>
        <taxon>Squamata</taxon>
        <taxon>Bifurcata</taxon>
        <taxon>Unidentata</taxon>
        <taxon>Episquamata</taxon>
        <taxon>Toxicofera</taxon>
        <taxon>Serpentes</taxon>
        <taxon>Colubroidea</taxon>
        <taxon>Viperidae</taxon>
        <taxon>Crotalinae</taxon>
        <taxon>Crotalus</taxon>
    </lineage>
</organism>
<accession>A0AAW1BL01</accession>
<dbReference type="Pfam" id="PF21947">
    <property type="entry name" value="Toxin_cobra-type"/>
    <property type="match status" value="1"/>
</dbReference>
<evidence type="ECO:0000313" key="7">
    <source>
        <dbReference type="Proteomes" id="UP001474421"/>
    </source>
</evidence>
<dbReference type="Gene3D" id="2.10.60.10">
    <property type="entry name" value="CD59"/>
    <property type="match status" value="1"/>
</dbReference>
<sequence length="85" mass="9589">MKALLFALMLLAFMGKDPVNTLKCYRCGMFYCKFQLPCLNSDDLCFTVIPRNGKQILFTTNGCTKKCPRAGPRTKVKCCSTDFCN</sequence>
<dbReference type="CDD" id="cd00206">
    <property type="entry name" value="TFP_snake_toxin"/>
    <property type="match status" value="1"/>
</dbReference>
<dbReference type="GO" id="GO:0090729">
    <property type="term" value="F:toxin activity"/>
    <property type="evidence" value="ECO:0007669"/>
    <property type="project" value="InterPro"/>
</dbReference>
<dbReference type="EMBL" id="JAOTOJ010000003">
    <property type="protein sequence ID" value="KAK9402879.1"/>
    <property type="molecule type" value="Genomic_DNA"/>
</dbReference>
<evidence type="ECO:0000256" key="2">
    <source>
        <dbReference type="ARBA" id="ARBA00022525"/>
    </source>
</evidence>
<keyword evidence="3" id="KW-1015">Disulfide bond</keyword>
<dbReference type="SUPFAM" id="SSF57302">
    <property type="entry name" value="Snake toxin-like"/>
    <property type="match status" value="1"/>
</dbReference>
<reference evidence="6" key="1">
    <citation type="submission" date="2022-09" db="EMBL/GenBank/DDBJ databases">
        <authorList>
            <person name="Hogan M.P."/>
            <person name="Rokyta D.R."/>
        </authorList>
    </citation>
    <scope>NUCLEOTIDE SEQUENCE</scope>
    <source>
        <strain evidence="6">DRR0105</strain>
        <tissue evidence="6">Blood</tissue>
    </source>
</reference>
<evidence type="ECO:0000313" key="5">
    <source>
        <dbReference type="EMBL" id="KAK9402879.1"/>
    </source>
</evidence>
<dbReference type="Proteomes" id="UP001474421">
    <property type="component" value="Unassembled WGS sequence"/>
</dbReference>
<dbReference type="InterPro" id="IPR018354">
    <property type="entry name" value="Snake_toxin_con_site"/>
</dbReference>
<comment type="subcellular location">
    <subcellularLocation>
        <location evidence="1">Secreted</location>
    </subcellularLocation>
</comment>
<comment type="caution">
    <text evidence="6">The sequence shown here is derived from an EMBL/GenBank/DDBJ whole genome shotgun (WGS) entry which is preliminary data.</text>
</comment>
<keyword evidence="2" id="KW-0964">Secreted</keyword>
<feature type="chain" id="PRO_5044717590" evidence="4">
    <location>
        <begin position="22"/>
        <end position="85"/>
    </location>
</feature>
<dbReference type="InterPro" id="IPR003571">
    <property type="entry name" value="Snake_3FTx"/>
</dbReference>